<reference evidence="4" key="1">
    <citation type="submission" date="2017-09" db="EMBL/GenBank/DDBJ databases">
        <title>Depth-based differentiation of microbial function through sediment-hosted aquifers and enrichment of novel symbionts in the deep terrestrial subsurface.</title>
        <authorList>
            <person name="Probst A.J."/>
            <person name="Ladd B."/>
            <person name="Jarett J.K."/>
            <person name="Geller-Mcgrath D.E."/>
            <person name="Sieber C.M.K."/>
            <person name="Emerson J.B."/>
            <person name="Anantharaman K."/>
            <person name="Thomas B.C."/>
            <person name="Malmstrom R."/>
            <person name="Stieglmeier M."/>
            <person name="Klingl A."/>
            <person name="Woyke T."/>
            <person name="Ryan C.M."/>
            <person name="Banfield J.F."/>
        </authorList>
    </citation>
    <scope>NUCLEOTIDE SEQUENCE [LARGE SCALE GENOMIC DNA]</scope>
</reference>
<dbReference type="AlphaFoldDB" id="A0A2M7XM30"/>
<gene>
    <name evidence="3" type="ORF">CO169_00800</name>
</gene>
<dbReference type="Pfam" id="PF18904">
    <property type="entry name" value="DUF5660"/>
    <property type="match status" value="1"/>
</dbReference>
<dbReference type="EMBL" id="PFWP01000023">
    <property type="protein sequence ID" value="PJA49872.1"/>
    <property type="molecule type" value="Genomic_DNA"/>
</dbReference>
<name>A0A2M7XM30_9BACT</name>
<accession>A0A2M7XM30</accession>
<protein>
    <recommendedName>
        <fullName evidence="2">DUF5660 domain-containing protein</fullName>
    </recommendedName>
</protein>
<evidence type="ECO:0000256" key="1">
    <source>
        <dbReference type="SAM" id="Coils"/>
    </source>
</evidence>
<proteinExistence type="predicted"/>
<evidence type="ECO:0000313" key="3">
    <source>
        <dbReference type="EMBL" id="PJA49872.1"/>
    </source>
</evidence>
<organism evidence="3 4">
    <name type="scientific">Candidatus Shapirobacteria bacterium CG_4_9_14_3_um_filter_39_13</name>
    <dbReference type="NCBI Taxonomy" id="1974479"/>
    <lineage>
        <taxon>Bacteria</taxon>
        <taxon>Candidatus Shapironibacteriota</taxon>
    </lineage>
</organism>
<dbReference type="Proteomes" id="UP000230062">
    <property type="component" value="Unassembled WGS sequence"/>
</dbReference>
<dbReference type="InterPro" id="IPR043719">
    <property type="entry name" value="DUF5660"/>
</dbReference>
<evidence type="ECO:0000313" key="4">
    <source>
        <dbReference type="Proteomes" id="UP000230062"/>
    </source>
</evidence>
<keyword evidence="1" id="KW-0175">Coiled coil</keyword>
<feature type="non-terminal residue" evidence="3">
    <location>
        <position position="151"/>
    </location>
</feature>
<comment type="caution">
    <text evidence="3">The sequence shown here is derived from an EMBL/GenBank/DDBJ whole genome shotgun (WGS) entry which is preliminary data.</text>
</comment>
<feature type="domain" description="DUF5660" evidence="2">
    <location>
        <begin position="62"/>
        <end position="151"/>
    </location>
</feature>
<sequence>MAPNNNSKNKRATLNDSLLEIIREGGLPSQKNTEEMEEQELFKKKFEQLQQVRYQEQIVFNQKEQQTQNQVKAIQQELKALAGSVKNLDKEVDKAVEQIPAHPGVYHLNFLEKLKQAVVLLKKRVEEASSWLELFNRKQAKKRGYWPQTRK</sequence>
<feature type="coiled-coil region" evidence="1">
    <location>
        <begin position="64"/>
        <end position="98"/>
    </location>
</feature>
<evidence type="ECO:0000259" key="2">
    <source>
        <dbReference type="Pfam" id="PF18904"/>
    </source>
</evidence>